<feature type="region of interest" description="Disordered" evidence="9">
    <location>
        <begin position="552"/>
        <end position="626"/>
    </location>
</feature>
<feature type="compositionally biased region" description="Polar residues" evidence="9">
    <location>
        <begin position="559"/>
        <end position="571"/>
    </location>
</feature>
<evidence type="ECO:0000313" key="14">
    <source>
        <dbReference type="Proteomes" id="UP000276133"/>
    </source>
</evidence>
<dbReference type="PROSITE" id="PS00039">
    <property type="entry name" value="DEAD_ATP_HELICASE"/>
    <property type="match status" value="1"/>
</dbReference>
<comment type="catalytic activity">
    <reaction evidence="6">
        <text>ATP + H2O = ADP + phosphate + H(+)</text>
        <dbReference type="Rhea" id="RHEA:13065"/>
        <dbReference type="ChEBI" id="CHEBI:15377"/>
        <dbReference type="ChEBI" id="CHEBI:15378"/>
        <dbReference type="ChEBI" id="CHEBI:30616"/>
        <dbReference type="ChEBI" id="CHEBI:43474"/>
        <dbReference type="ChEBI" id="CHEBI:456216"/>
        <dbReference type="EC" id="3.6.4.13"/>
    </reaction>
</comment>
<dbReference type="InterPro" id="IPR001650">
    <property type="entry name" value="Helicase_C-like"/>
</dbReference>
<dbReference type="InterPro" id="IPR014001">
    <property type="entry name" value="Helicase_ATP-bd"/>
</dbReference>
<dbReference type="STRING" id="10195.A0A3M7RBR5"/>
<gene>
    <name evidence="13" type="ORF">BpHYR1_027265</name>
</gene>
<dbReference type="PROSITE" id="PS51192">
    <property type="entry name" value="HELICASE_ATP_BIND_1"/>
    <property type="match status" value="1"/>
</dbReference>
<feature type="domain" description="Helicase C-terminal" evidence="11">
    <location>
        <begin position="348"/>
        <end position="544"/>
    </location>
</feature>
<evidence type="ECO:0000256" key="9">
    <source>
        <dbReference type="SAM" id="MobiDB-lite"/>
    </source>
</evidence>
<dbReference type="CDD" id="cd18787">
    <property type="entry name" value="SF2_C_DEAD"/>
    <property type="match status" value="1"/>
</dbReference>
<keyword evidence="4 8" id="KW-0347">Helicase</keyword>
<evidence type="ECO:0000259" key="10">
    <source>
        <dbReference type="PROSITE" id="PS51192"/>
    </source>
</evidence>
<dbReference type="PANTHER" id="PTHR47958">
    <property type="entry name" value="ATP-DEPENDENT RNA HELICASE DBP3"/>
    <property type="match status" value="1"/>
</dbReference>
<feature type="region of interest" description="Disordered" evidence="9">
    <location>
        <begin position="1"/>
        <end position="55"/>
    </location>
</feature>
<proteinExistence type="inferred from homology"/>
<feature type="compositionally biased region" description="Low complexity" evidence="9">
    <location>
        <begin position="1"/>
        <end position="18"/>
    </location>
</feature>
<evidence type="ECO:0000256" key="6">
    <source>
        <dbReference type="ARBA" id="ARBA00047984"/>
    </source>
</evidence>
<evidence type="ECO:0000256" key="1">
    <source>
        <dbReference type="ARBA" id="ARBA00012552"/>
    </source>
</evidence>
<evidence type="ECO:0000259" key="12">
    <source>
        <dbReference type="PROSITE" id="PS51195"/>
    </source>
</evidence>
<comment type="caution">
    <text evidence="13">The sequence shown here is derived from an EMBL/GenBank/DDBJ whole genome shotgun (WGS) entry which is preliminary data.</text>
</comment>
<dbReference type="Proteomes" id="UP000276133">
    <property type="component" value="Unassembled WGS sequence"/>
</dbReference>
<dbReference type="EMBL" id="REGN01003794">
    <property type="protein sequence ID" value="RNA20725.1"/>
    <property type="molecule type" value="Genomic_DNA"/>
</dbReference>
<evidence type="ECO:0000256" key="8">
    <source>
        <dbReference type="RuleBase" id="RU000492"/>
    </source>
</evidence>
<evidence type="ECO:0000256" key="4">
    <source>
        <dbReference type="ARBA" id="ARBA00022806"/>
    </source>
</evidence>
<feature type="domain" description="DEAD-box RNA helicase Q" evidence="12">
    <location>
        <begin position="108"/>
        <end position="136"/>
    </location>
</feature>
<dbReference type="InterPro" id="IPR014014">
    <property type="entry name" value="RNA_helicase_DEAD_Q_motif"/>
</dbReference>
<comment type="similarity">
    <text evidence="8">Belongs to the DEAD box helicase family.</text>
</comment>
<sequence>MHNRSSSSNNYRSSYSSSGTGFRSQRSDRENHHGANHSQMNRQKQMNGLDDIKNLPKPNWSEHRLRHFEKKFVHELPSAHSRPFAEVTNFLSSNSISVTGGHQVKPVLSFSDLDIPRDVLYKIQDLKFDRPTPIQSMCWPSLLSGQDMVGIAQTGSGKTFGFILPMLIHIMNNQSYVRSFGRDELPGPVGLVVAPTRELAMQIQQVADDFGQQLGVRNVVIYGGSPKHSQLSQARRGADIYIATPGRLIDFVKDKQITLSKCTFLVLDEADRMLDMGFEPQIRKIIEQIRPDRQTAMFSATWPKEVRRLAEDFIKNYVHINIGSGELAANPNILQIIEVCQEYEKEAKVRDILGQIMNQHDSKAIVFSETKKKVEMYSKFIQSLGYHCLAIHGDKKQQEREWVLSEFKRKPKSILCATDVAARGLSKRILTKRTTRHTAYSKFTELKLVLNRHMYRRLLHRLYMFCLNVPGLLNHISDIKFVINIDYPTQTEDYVHRIGRTARNSNTGTAFTLVTSDNAKHVPKLIEILREANQLVSDSLLALTKGNSYGYRNGPNRYQKPNYNSHDNYNGASKGAYKRTSSNFDESYSREDANGYGGAKKIKKNRWDDSVTENDQSENGYHNQQGGVHFNSSQNAYQNKYQNGNSFNPNRYQMSSSLMPSSDRMGHSEGQYLKNVQAVTPLIPPTLPTPPQLAQNGAQLPPPLMPNPAMYQAYANYL</sequence>
<dbReference type="AlphaFoldDB" id="A0A3M7RBR5"/>
<dbReference type="GO" id="GO:0016787">
    <property type="term" value="F:hydrolase activity"/>
    <property type="evidence" value="ECO:0007669"/>
    <property type="project" value="UniProtKB-KW"/>
</dbReference>
<feature type="compositionally biased region" description="Polar residues" evidence="9">
    <location>
        <begin position="617"/>
        <end position="626"/>
    </location>
</feature>
<dbReference type="SUPFAM" id="SSF52540">
    <property type="entry name" value="P-loop containing nucleoside triphosphate hydrolases"/>
    <property type="match status" value="2"/>
</dbReference>
<feature type="domain" description="Helicase ATP-binding" evidence="10">
    <location>
        <begin position="139"/>
        <end position="320"/>
    </location>
</feature>
<dbReference type="EC" id="3.6.4.13" evidence="1"/>
<feature type="compositionally biased region" description="Polar residues" evidence="9">
    <location>
        <begin position="36"/>
        <end position="46"/>
    </location>
</feature>
<evidence type="ECO:0000256" key="2">
    <source>
        <dbReference type="ARBA" id="ARBA00022741"/>
    </source>
</evidence>
<dbReference type="InterPro" id="IPR011545">
    <property type="entry name" value="DEAD/DEAH_box_helicase_dom"/>
</dbReference>
<reference evidence="13 14" key="1">
    <citation type="journal article" date="2018" name="Sci. Rep.">
        <title>Genomic signatures of local adaptation to the degree of environmental predictability in rotifers.</title>
        <authorList>
            <person name="Franch-Gras L."/>
            <person name="Hahn C."/>
            <person name="Garcia-Roger E.M."/>
            <person name="Carmona M.J."/>
            <person name="Serra M."/>
            <person name="Gomez A."/>
        </authorList>
    </citation>
    <scope>NUCLEOTIDE SEQUENCE [LARGE SCALE GENOMIC DNA]</scope>
    <source>
        <strain evidence="13">HYR1</strain>
    </source>
</reference>
<dbReference type="Gene3D" id="3.40.50.300">
    <property type="entry name" value="P-loop containing nucleotide triphosphate hydrolases"/>
    <property type="match status" value="2"/>
</dbReference>
<name>A0A3M7RBR5_BRAPC</name>
<dbReference type="GO" id="GO:0003676">
    <property type="term" value="F:nucleic acid binding"/>
    <property type="evidence" value="ECO:0007669"/>
    <property type="project" value="InterPro"/>
</dbReference>
<evidence type="ECO:0000259" key="11">
    <source>
        <dbReference type="PROSITE" id="PS51194"/>
    </source>
</evidence>
<dbReference type="FunFam" id="3.40.50.300:FF:000079">
    <property type="entry name" value="probable ATP-dependent RNA helicase DDX17"/>
    <property type="match status" value="1"/>
</dbReference>
<dbReference type="Pfam" id="PF00270">
    <property type="entry name" value="DEAD"/>
    <property type="match status" value="1"/>
</dbReference>
<dbReference type="SMART" id="SM00490">
    <property type="entry name" value="HELICc"/>
    <property type="match status" value="1"/>
</dbReference>
<dbReference type="SMART" id="SM00487">
    <property type="entry name" value="DEXDc"/>
    <property type="match status" value="1"/>
</dbReference>
<keyword evidence="14" id="KW-1185">Reference proteome</keyword>
<accession>A0A3M7RBR5</accession>
<feature type="short sequence motif" description="Q motif" evidence="7">
    <location>
        <begin position="108"/>
        <end position="136"/>
    </location>
</feature>
<protein>
    <recommendedName>
        <fullName evidence="1">RNA helicase</fullName>
        <ecNumber evidence="1">3.6.4.13</ecNumber>
    </recommendedName>
</protein>
<evidence type="ECO:0000256" key="5">
    <source>
        <dbReference type="ARBA" id="ARBA00022840"/>
    </source>
</evidence>
<dbReference type="Pfam" id="PF00271">
    <property type="entry name" value="Helicase_C"/>
    <property type="match status" value="2"/>
</dbReference>
<dbReference type="OrthoDB" id="196131at2759"/>
<dbReference type="InterPro" id="IPR000629">
    <property type="entry name" value="RNA-helicase_DEAD-box_CS"/>
</dbReference>
<keyword evidence="2 8" id="KW-0547">Nucleotide-binding</keyword>
<dbReference type="PROSITE" id="PS51194">
    <property type="entry name" value="HELICASE_CTER"/>
    <property type="match status" value="1"/>
</dbReference>
<organism evidence="13 14">
    <name type="scientific">Brachionus plicatilis</name>
    <name type="common">Marine rotifer</name>
    <name type="synonym">Brachionus muelleri</name>
    <dbReference type="NCBI Taxonomy" id="10195"/>
    <lineage>
        <taxon>Eukaryota</taxon>
        <taxon>Metazoa</taxon>
        <taxon>Spiralia</taxon>
        <taxon>Gnathifera</taxon>
        <taxon>Rotifera</taxon>
        <taxon>Eurotatoria</taxon>
        <taxon>Monogononta</taxon>
        <taxon>Pseudotrocha</taxon>
        <taxon>Ploima</taxon>
        <taxon>Brachionidae</taxon>
        <taxon>Brachionus</taxon>
    </lineage>
</organism>
<dbReference type="InterPro" id="IPR027417">
    <property type="entry name" value="P-loop_NTPase"/>
</dbReference>
<dbReference type="GO" id="GO:0005524">
    <property type="term" value="F:ATP binding"/>
    <property type="evidence" value="ECO:0007669"/>
    <property type="project" value="UniProtKB-KW"/>
</dbReference>
<evidence type="ECO:0000256" key="7">
    <source>
        <dbReference type="PROSITE-ProRule" id="PRU00552"/>
    </source>
</evidence>
<keyword evidence="3 8" id="KW-0378">Hydrolase</keyword>
<keyword evidence="5 8" id="KW-0067">ATP-binding</keyword>
<evidence type="ECO:0000256" key="3">
    <source>
        <dbReference type="ARBA" id="ARBA00022801"/>
    </source>
</evidence>
<evidence type="ECO:0000313" key="13">
    <source>
        <dbReference type="EMBL" id="RNA20725.1"/>
    </source>
</evidence>
<dbReference type="GO" id="GO:0003724">
    <property type="term" value="F:RNA helicase activity"/>
    <property type="evidence" value="ECO:0007669"/>
    <property type="project" value="UniProtKB-EC"/>
</dbReference>
<dbReference type="PROSITE" id="PS51195">
    <property type="entry name" value="Q_MOTIF"/>
    <property type="match status" value="1"/>
</dbReference>